<dbReference type="SMART" id="SM00345">
    <property type="entry name" value="HTH_GNTR"/>
    <property type="match status" value="1"/>
</dbReference>
<evidence type="ECO:0000313" key="6">
    <source>
        <dbReference type="Proteomes" id="UP001158049"/>
    </source>
</evidence>
<sequence>MSSTDPAVSASPQAEQVFRRMRIAPAYKAVSAEIERIIVSGELEPGAPLPTEQELAQQFGVNRSTLREAIRQVEQEGLVERREGRRLFVALPGLTDFAPRAIRSLVLQQATFHELWEVAVVLEPLATRLAAKAALDDDLGALDRNLARMEELASGGPGDASNAALIELDVEFHAIVARASRNRALMLAREPVSLLYSTTLSKMQVALPQMQVRNAAAHRKILDALRGRDADGAEQWMRKHIIDFQRGYVLAQLDMHVPISIAG</sequence>
<dbReference type="Proteomes" id="UP001158049">
    <property type="component" value="Unassembled WGS sequence"/>
</dbReference>
<protein>
    <submittedName>
        <fullName evidence="5">Transcriptional regulator, GntR family</fullName>
    </submittedName>
</protein>
<dbReference type="Pfam" id="PF07729">
    <property type="entry name" value="FCD"/>
    <property type="match status" value="1"/>
</dbReference>
<feature type="domain" description="HTH gntR-type" evidence="4">
    <location>
        <begin position="24"/>
        <end position="92"/>
    </location>
</feature>
<evidence type="ECO:0000256" key="3">
    <source>
        <dbReference type="ARBA" id="ARBA00023163"/>
    </source>
</evidence>
<evidence type="ECO:0000256" key="1">
    <source>
        <dbReference type="ARBA" id="ARBA00023015"/>
    </source>
</evidence>
<evidence type="ECO:0000259" key="4">
    <source>
        <dbReference type="PROSITE" id="PS50949"/>
    </source>
</evidence>
<keyword evidence="3" id="KW-0804">Transcription</keyword>
<proteinExistence type="predicted"/>
<comment type="caution">
    <text evidence="5">The sequence shown here is derived from an EMBL/GenBank/DDBJ whole genome shotgun (WGS) entry which is preliminary data.</text>
</comment>
<gene>
    <name evidence="5" type="ORF">SAMN06295970_104282</name>
</gene>
<dbReference type="InterPro" id="IPR011711">
    <property type="entry name" value="GntR_C"/>
</dbReference>
<dbReference type="SUPFAM" id="SSF48008">
    <property type="entry name" value="GntR ligand-binding domain-like"/>
    <property type="match status" value="1"/>
</dbReference>
<dbReference type="PRINTS" id="PR00035">
    <property type="entry name" value="HTHGNTR"/>
</dbReference>
<name>A0ABY1Q3L5_9BURK</name>
<keyword evidence="2" id="KW-0238">DNA-binding</keyword>
<dbReference type="InterPro" id="IPR000524">
    <property type="entry name" value="Tscrpt_reg_HTH_GntR"/>
</dbReference>
<dbReference type="SMART" id="SM00895">
    <property type="entry name" value="FCD"/>
    <property type="match status" value="1"/>
</dbReference>
<dbReference type="Gene3D" id="1.20.120.530">
    <property type="entry name" value="GntR ligand-binding domain-like"/>
    <property type="match status" value="1"/>
</dbReference>
<dbReference type="PANTHER" id="PTHR43537">
    <property type="entry name" value="TRANSCRIPTIONAL REGULATOR, GNTR FAMILY"/>
    <property type="match status" value="1"/>
</dbReference>
<dbReference type="Gene3D" id="1.10.10.10">
    <property type="entry name" value="Winged helix-like DNA-binding domain superfamily/Winged helix DNA-binding domain"/>
    <property type="match status" value="1"/>
</dbReference>
<dbReference type="CDD" id="cd07377">
    <property type="entry name" value="WHTH_GntR"/>
    <property type="match status" value="1"/>
</dbReference>
<dbReference type="InterPro" id="IPR036390">
    <property type="entry name" value="WH_DNA-bd_sf"/>
</dbReference>
<dbReference type="SUPFAM" id="SSF46785">
    <property type="entry name" value="Winged helix' DNA-binding domain"/>
    <property type="match status" value="1"/>
</dbReference>
<keyword evidence="1" id="KW-0805">Transcription regulation</keyword>
<accession>A0ABY1Q3L5</accession>
<dbReference type="PANTHER" id="PTHR43537:SF5">
    <property type="entry name" value="UXU OPERON TRANSCRIPTIONAL REGULATOR"/>
    <property type="match status" value="1"/>
</dbReference>
<dbReference type="EMBL" id="FXUL01000004">
    <property type="protein sequence ID" value="SMP56028.1"/>
    <property type="molecule type" value="Genomic_DNA"/>
</dbReference>
<evidence type="ECO:0000313" key="5">
    <source>
        <dbReference type="EMBL" id="SMP56028.1"/>
    </source>
</evidence>
<reference evidence="5 6" key="1">
    <citation type="submission" date="2017-05" db="EMBL/GenBank/DDBJ databases">
        <authorList>
            <person name="Varghese N."/>
            <person name="Submissions S."/>
        </authorList>
    </citation>
    <scope>NUCLEOTIDE SEQUENCE [LARGE SCALE GENOMIC DNA]</scope>
    <source>
        <strain evidence="5 6">DSM 26001</strain>
    </source>
</reference>
<dbReference type="Pfam" id="PF00392">
    <property type="entry name" value="GntR"/>
    <property type="match status" value="1"/>
</dbReference>
<dbReference type="InterPro" id="IPR036388">
    <property type="entry name" value="WH-like_DNA-bd_sf"/>
</dbReference>
<keyword evidence="6" id="KW-1185">Reference proteome</keyword>
<dbReference type="RefSeq" id="WP_283441842.1">
    <property type="nucleotide sequence ID" value="NZ_FXUL01000004.1"/>
</dbReference>
<evidence type="ECO:0000256" key="2">
    <source>
        <dbReference type="ARBA" id="ARBA00023125"/>
    </source>
</evidence>
<dbReference type="PROSITE" id="PS50949">
    <property type="entry name" value="HTH_GNTR"/>
    <property type="match status" value="1"/>
</dbReference>
<dbReference type="InterPro" id="IPR008920">
    <property type="entry name" value="TF_FadR/GntR_C"/>
</dbReference>
<organism evidence="5 6">
    <name type="scientific">Noviherbaspirillum suwonense</name>
    <dbReference type="NCBI Taxonomy" id="1224511"/>
    <lineage>
        <taxon>Bacteria</taxon>
        <taxon>Pseudomonadati</taxon>
        <taxon>Pseudomonadota</taxon>
        <taxon>Betaproteobacteria</taxon>
        <taxon>Burkholderiales</taxon>
        <taxon>Oxalobacteraceae</taxon>
        <taxon>Noviherbaspirillum</taxon>
    </lineage>
</organism>